<dbReference type="Gene3D" id="3.40.50.300">
    <property type="entry name" value="P-loop containing nucleotide triphosphate hydrolases"/>
    <property type="match status" value="1"/>
</dbReference>
<dbReference type="RefSeq" id="XP_060288191.1">
    <property type="nucleotide sequence ID" value="XM_060432659.1"/>
</dbReference>
<dbReference type="SUPFAM" id="SSF52540">
    <property type="entry name" value="P-loop containing nucleoside triphosphate hydrolases"/>
    <property type="match status" value="1"/>
</dbReference>
<keyword evidence="3" id="KW-1185">Reference proteome</keyword>
<dbReference type="EMBL" id="MU838998">
    <property type="protein sequence ID" value="KAK1771978.1"/>
    <property type="molecule type" value="Genomic_DNA"/>
</dbReference>
<evidence type="ECO:0000313" key="2">
    <source>
        <dbReference type="EMBL" id="KAK1771978.1"/>
    </source>
</evidence>
<protein>
    <recommendedName>
        <fullName evidence="4">NB-ARC domain-containing protein</fullName>
    </recommendedName>
</protein>
<gene>
    <name evidence="2" type="ORF">QBC33DRAFT_616154</name>
</gene>
<feature type="compositionally biased region" description="Basic and acidic residues" evidence="1">
    <location>
        <begin position="431"/>
        <end position="450"/>
    </location>
</feature>
<evidence type="ECO:0008006" key="4">
    <source>
        <dbReference type="Google" id="ProtNLM"/>
    </source>
</evidence>
<dbReference type="GO" id="GO:0043531">
    <property type="term" value="F:ADP binding"/>
    <property type="evidence" value="ECO:0007669"/>
    <property type="project" value="InterPro"/>
</dbReference>
<reference evidence="2" key="1">
    <citation type="submission" date="2023-06" db="EMBL/GenBank/DDBJ databases">
        <title>Genome-scale phylogeny and comparative genomics of the fungal order Sordariales.</title>
        <authorList>
            <consortium name="Lawrence Berkeley National Laboratory"/>
            <person name="Hensen N."/>
            <person name="Bonometti L."/>
            <person name="Westerberg I."/>
            <person name="Brannstrom I.O."/>
            <person name="Guillou S."/>
            <person name="Cros-Aarteil S."/>
            <person name="Calhoun S."/>
            <person name="Haridas S."/>
            <person name="Kuo A."/>
            <person name="Mondo S."/>
            <person name="Pangilinan J."/>
            <person name="Riley R."/>
            <person name="Labutti K."/>
            <person name="Andreopoulos B."/>
            <person name="Lipzen A."/>
            <person name="Chen C."/>
            <person name="Yanf M."/>
            <person name="Daum C."/>
            <person name="Ng V."/>
            <person name="Clum A."/>
            <person name="Steindorff A."/>
            <person name="Ohm R."/>
            <person name="Martin F."/>
            <person name="Silar P."/>
            <person name="Natvig D."/>
            <person name="Lalanne C."/>
            <person name="Gautier V."/>
            <person name="Ament-Velasquez S.L."/>
            <person name="Kruys A."/>
            <person name="Hutchinson M.I."/>
            <person name="Powell A.J."/>
            <person name="Barry K."/>
            <person name="Miller A.N."/>
            <person name="Grigoriev I.V."/>
            <person name="Debuchy R."/>
            <person name="Gladieux P."/>
            <person name="Thoren M.H."/>
            <person name="Johannesson H."/>
        </authorList>
    </citation>
    <scope>NUCLEOTIDE SEQUENCE</scope>
    <source>
        <strain evidence="2">8032-3</strain>
    </source>
</reference>
<sequence length="469" mass="53394">MALANKKNYSLYQIDAGSSFRSLALHSLGRVGKSTVALRYAENKLQRDELDALFWVYTEKLVSIRQSFTDVALRLKLPDARPGDQDENCAVVLNWLQHTQCRWLIVYDNAEDPDLIRHYWPLANRCQALITRNPAFSFELADGGMDITNWDNDTGLRFLLYLLSTDISTDLEEDEVTSAHQLSEVLRGHALAISTTAGLMHRRALSITEFMKFYNQHRSEVLGISGNRSINALWEISFKSLDPQTHAILGVMSFIEPDSIPQTLFETDSPASLPASLSFCSDPFRTFMTPEQRQQAFNDATILVSKAFPRRDSNVVQLYLMWDRCAMYLQYLISLKDCFREEKESNPNFAALQTYCDLNNAYQRYLLELNSYEELADLIEINTMALSTLPEQQQTIGLQGSLTSHRGPVAHPPRFGEMLVRVEVKDRIPLIRSDHAKRDTETGEGREASRPRTGKMRMAGQVPSAHRSR</sequence>
<name>A0AAJ0CAK9_9PEZI</name>
<feature type="region of interest" description="Disordered" evidence="1">
    <location>
        <begin position="431"/>
        <end position="469"/>
    </location>
</feature>
<accession>A0AAJ0CAK9</accession>
<dbReference type="PANTHER" id="PTHR35205">
    <property type="entry name" value="NB-ARC AND TPR DOMAIN PROTEIN"/>
    <property type="match status" value="1"/>
</dbReference>
<organism evidence="2 3">
    <name type="scientific">Phialemonium atrogriseum</name>
    <dbReference type="NCBI Taxonomy" id="1093897"/>
    <lineage>
        <taxon>Eukaryota</taxon>
        <taxon>Fungi</taxon>
        <taxon>Dikarya</taxon>
        <taxon>Ascomycota</taxon>
        <taxon>Pezizomycotina</taxon>
        <taxon>Sordariomycetes</taxon>
        <taxon>Sordariomycetidae</taxon>
        <taxon>Cephalothecales</taxon>
        <taxon>Cephalothecaceae</taxon>
        <taxon>Phialemonium</taxon>
    </lineage>
</organism>
<evidence type="ECO:0000256" key="1">
    <source>
        <dbReference type="SAM" id="MobiDB-lite"/>
    </source>
</evidence>
<comment type="caution">
    <text evidence="2">The sequence shown here is derived from an EMBL/GenBank/DDBJ whole genome shotgun (WGS) entry which is preliminary data.</text>
</comment>
<dbReference type="GeneID" id="85315846"/>
<dbReference type="AlphaFoldDB" id="A0AAJ0CAK9"/>
<evidence type="ECO:0000313" key="3">
    <source>
        <dbReference type="Proteomes" id="UP001244011"/>
    </source>
</evidence>
<proteinExistence type="predicted"/>
<dbReference type="InterPro" id="IPR027417">
    <property type="entry name" value="P-loop_NTPase"/>
</dbReference>
<dbReference type="PANTHER" id="PTHR35205:SF1">
    <property type="entry name" value="ZU5 DOMAIN-CONTAINING PROTEIN"/>
    <property type="match status" value="1"/>
</dbReference>
<dbReference type="Proteomes" id="UP001244011">
    <property type="component" value="Unassembled WGS sequence"/>
</dbReference>